<reference evidence="3 4" key="1">
    <citation type="journal article" date="2020" name="Microb. Ecol.">
        <title>Ecogenomics of the Marine Benthic Filamentous Cyanobacterium Adonisia.</title>
        <authorList>
            <person name="Walter J.M."/>
            <person name="Coutinho F.H."/>
            <person name="Leomil L."/>
            <person name="Hargreaves P.I."/>
            <person name="Campeao M.E."/>
            <person name="Vieira V.V."/>
            <person name="Silva B.S."/>
            <person name="Fistarol G.O."/>
            <person name="Salomon P.S."/>
            <person name="Sawabe T."/>
            <person name="Mino S."/>
            <person name="Hosokawa M."/>
            <person name="Miyashita H."/>
            <person name="Maruyama F."/>
            <person name="van Verk M.C."/>
            <person name="Dutilh B.E."/>
            <person name="Thompson C.C."/>
            <person name="Thompson F.L."/>
        </authorList>
    </citation>
    <scope>NUCLEOTIDE SEQUENCE [LARGE SCALE GENOMIC DNA]</scope>
    <source>
        <strain evidence="3 4">CCMR0081</strain>
    </source>
</reference>
<evidence type="ECO:0000259" key="2">
    <source>
        <dbReference type="Pfam" id="PF00582"/>
    </source>
</evidence>
<protein>
    <submittedName>
        <fullName evidence="3">Universal stress protein</fullName>
    </submittedName>
</protein>
<evidence type="ECO:0000313" key="3">
    <source>
        <dbReference type="EMBL" id="NEZ54463.1"/>
    </source>
</evidence>
<dbReference type="InterPro" id="IPR006015">
    <property type="entry name" value="Universal_stress_UspA"/>
</dbReference>
<dbReference type="InterPro" id="IPR014729">
    <property type="entry name" value="Rossmann-like_a/b/a_fold"/>
</dbReference>
<name>A0A6M0RF26_9CYAN</name>
<dbReference type="AlphaFoldDB" id="A0A6M0RF26"/>
<evidence type="ECO:0000313" key="4">
    <source>
        <dbReference type="Proteomes" id="UP000481033"/>
    </source>
</evidence>
<dbReference type="EMBL" id="QXHD01000003">
    <property type="protein sequence ID" value="NEZ54463.1"/>
    <property type="molecule type" value="Genomic_DNA"/>
</dbReference>
<gene>
    <name evidence="3" type="ORF">DXZ20_01880</name>
</gene>
<dbReference type="SUPFAM" id="SSF52402">
    <property type="entry name" value="Adenine nucleotide alpha hydrolases-like"/>
    <property type="match status" value="1"/>
</dbReference>
<accession>A0A6M0RF26</accession>
<keyword evidence="4" id="KW-1185">Reference proteome</keyword>
<evidence type="ECO:0000256" key="1">
    <source>
        <dbReference type="ARBA" id="ARBA00008791"/>
    </source>
</evidence>
<dbReference type="Gene3D" id="3.40.50.620">
    <property type="entry name" value="HUPs"/>
    <property type="match status" value="1"/>
</dbReference>
<proteinExistence type="inferred from homology"/>
<dbReference type="PANTHER" id="PTHR46268">
    <property type="entry name" value="STRESS RESPONSE PROTEIN NHAX"/>
    <property type="match status" value="1"/>
</dbReference>
<organism evidence="3 4">
    <name type="scientific">Adonisia turfae CCMR0081</name>
    <dbReference type="NCBI Taxonomy" id="2292702"/>
    <lineage>
        <taxon>Bacteria</taxon>
        <taxon>Bacillati</taxon>
        <taxon>Cyanobacteriota</taxon>
        <taxon>Adonisia</taxon>
        <taxon>Adonisia turfae</taxon>
    </lineage>
</organism>
<dbReference type="PANTHER" id="PTHR46268:SF6">
    <property type="entry name" value="UNIVERSAL STRESS PROTEIN UP12"/>
    <property type="match status" value="1"/>
</dbReference>
<dbReference type="InterPro" id="IPR006016">
    <property type="entry name" value="UspA"/>
</dbReference>
<feature type="domain" description="UspA" evidence="2">
    <location>
        <begin position="6"/>
        <end position="141"/>
    </location>
</feature>
<dbReference type="Proteomes" id="UP000481033">
    <property type="component" value="Unassembled WGS sequence"/>
</dbReference>
<dbReference type="PRINTS" id="PR01438">
    <property type="entry name" value="UNVRSLSTRESS"/>
</dbReference>
<dbReference type="Pfam" id="PF00582">
    <property type="entry name" value="Usp"/>
    <property type="match status" value="1"/>
</dbReference>
<comment type="similarity">
    <text evidence="1">Belongs to the universal stress protein A family.</text>
</comment>
<dbReference type="CDD" id="cd00293">
    <property type="entry name" value="USP-like"/>
    <property type="match status" value="1"/>
</dbReference>
<comment type="caution">
    <text evidence="3">The sequence shown here is derived from an EMBL/GenBank/DDBJ whole genome shotgun (WGS) entry which is preliminary data.</text>
</comment>
<dbReference type="RefSeq" id="WP_163669584.1">
    <property type="nucleotide sequence ID" value="NZ_QXHD01000003.1"/>
</dbReference>
<sequence>MSWLKRKSVLIPIDFSDLSYQALGPAKELVDDGSSLKLIHVLAPLHPADPAAMWDTVSDEDRKQKVQAFAHEKLNEMGYDKLHIEVVIGDTTSKIVDYAQEIDADLIVMPSHGRKGVSRFLIGSVAEQVVRLSHCPVLILK</sequence>